<sequence>MRSHHLPLRIITGAFLLNSGLSKRNADADTASYLHGEAARAYPIVRDMDAMLFAKTLSRTEIGVGTALLLPIVPSALAGTALAGFSSGLLGLYFTAPDARLEDGIRPSPQGIALAKDSWLFGIGLSLIIDGLRPCRRHRSEKAHPGKKSRKGRT</sequence>
<reference evidence="2" key="1">
    <citation type="journal article" date="2019" name="Int. J. Syst. Evol. Microbiol.">
        <title>The Global Catalogue of Microorganisms (GCM) 10K type strain sequencing project: providing services to taxonomists for standard genome sequencing and annotation.</title>
        <authorList>
            <consortium name="The Broad Institute Genomics Platform"/>
            <consortium name="The Broad Institute Genome Sequencing Center for Infectious Disease"/>
            <person name="Wu L."/>
            <person name="Ma J."/>
        </authorList>
    </citation>
    <scope>NUCLEOTIDE SEQUENCE [LARGE SCALE GENOMIC DNA]</scope>
    <source>
        <strain evidence="2">JCM 17137</strain>
    </source>
</reference>
<dbReference type="EMBL" id="BAABDD010000016">
    <property type="protein sequence ID" value="GAA3751509.1"/>
    <property type="molecule type" value="Genomic_DNA"/>
</dbReference>
<protein>
    <submittedName>
        <fullName evidence="1">Uncharacterized protein</fullName>
    </submittedName>
</protein>
<comment type="caution">
    <text evidence="1">The sequence shown here is derived from an EMBL/GenBank/DDBJ whole genome shotgun (WGS) entry which is preliminary data.</text>
</comment>
<dbReference type="Proteomes" id="UP001500908">
    <property type="component" value="Unassembled WGS sequence"/>
</dbReference>
<evidence type="ECO:0000313" key="2">
    <source>
        <dbReference type="Proteomes" id="UP001500908"/>
    </source>
</evidence>
<dbReference type="RefSeq" id="WP_344972854.1">
    <property type="nucleotide sequence ID" value="NZ_BAABDD010000016.1"/>
</dbReference>
<organism evidence="1 2">
    <name type="scientific">Salinactinospora qingdaonensis</name>
    <dbReference type="NCBI Taxonomy" id="702744"/>
    <lineage>
        <taxon>Bacteria</taxon>
        <taxon>Bacillati</taxon>
        <taxon>Actinomycetota</taxon>
        <taxon>Actinomycetes</taxon>
        <taxon>Streptosporangiales</taxon>
        <taxon>Nocardiopsidaceae</taxon>
        <taxon>Salinactinospora</taxon>
    </lineage>
</organism>
<name>A0ABP7G0A8_9ACTN</name>
<keyword evidence="2" id="KW-1185">Reference proteome</keyword>
<gene>
    <name evidence="1" type="ORF">GCM10022402_33240</name>
</gene>
<evidence type="ECO:0000313" key="1">
    <source>
        <dbReference type="EMBL" id="GAA3751509.1"/>
    </source>
</evidence>
<accession>A0ABP7G0A8</accession>
<proteinExistence type="predicted"/>